<keyword evidence="7" id="KW-1185">Reference proteome</keyword>
<dbReference type="EC" id="3.5.1.28" evidence="2"/>
<accession>A0A1Q9GHY0</accession>
<dbReference type="EMBL" id="MJIL01000085">
    <property type="protein sequence ID" value="OLQ74063.1"/>
    <property type="molecule type" value="Genomic_DNA"/>
</dbReference>
<dbReference type="SUPFAM" id="SSF55846">
    <property type="entry name" value="N-acetylmuramoyl-L-alanine amidase-like"/>
    <property type="match status" value="1"/>
</dbReference>
<sequence length="274" mass="30662">MKIKAHKLIHNDGSQVPFIRSPNQGRGTITPRFLVMHYTAGASAESSVNWLTNRDANASAHLVIGRDGSIVQLVDFNRKAWHAGKSHWRGISGLNSHSIGIELDNPGLLQGAPGNWRTTWGRLVPDSEVLVEKRESDNATLGWHTYTEQQLEVAREVSLALVRHYNLDEIIGHEDIAPNRKRDPGTAFPMLSFQHLIEGRDSDDGEDIFKTTVALNIRKGPGTEFDKYTDVSPLPQGTRLSVLKKHGVWRKVDVIDVINNEMDIVGWVHSRYIA</sequence>
<feature type="domain" description="N-acetylmuramoyl-L-alanine amidase" evidence="5">
    <location>
        <begin position="21"/>
        <end position="185"/>
    </location>
</feature>
<comment type="catalytic activity">
    <reaction evidence="1">
        <text>Hydrolyzes the link between N-acetylmuramoyl residues and L-amino acid residues in certain cell-wall glycopeptides.</text>
        <dbReference type="EC" id="3.5.1.28"/>
    </reaction>
</comment>
<evidence type="ECO:0000256" key="3">
    <source>
        <dbReference type="ARBA" id="ARBA00022801"/>
    </source>
</evidence>
<protein>
    <recommendedName>
        <fullName evidence="2">N-acetylmuramoyl-L-alanine amidase</fullName>
        <ecNumber evidence="2">3.5.1.28</ecNumber>
    </recommendedName>
</protein>
<dbReference type="STRING" id="1903952.BIT28_19450"/>
<name>A0A1Q9GHY0_9GAMM</name>
<dbReference type="InterPro" id="IPR051206">
    <property type="entry name" value="NAMLAA_amidase_2"/>
</dbReference>
<dbReference type="AlphaFoldDB" id="A0A1Q9GHY0"/>
<dbReference type="GO" id="GO:0009253">
    <property type="term" value="P:peptidoglycan catabolic process"/>
    <property type="evidence" value="ECO:0007669"/>
    <property type="project" value="InterPro"/>
</dbReference>
<evidence type="ECO:0000313" key="7">
    <source>
        <dbReference type="Proteomes" id="UP000186905"/>
    </source>
</evidence>
<reference evidence="6 7" key="1">
    <citation type="submission" date="2016-09" db="EMBL/GenBank/DDBJ databases">
        <title>Photobacterium proteolyticum sp. nov. a protease producing bacterium isolated from ocean sediments of Laizhou Bay.</title>
        <authorList>
            <person name="Li Y."/>
        </authorList>
    </citation>
    <scope>NUCLEOTIDE SEQUENCE [LARGE SCALE GENOMIC DNA]</scope>
    <source>
        <strain evidence="6 7">13-12</strain>
    </source>
</reference>
<dbReference type="RefSeq" id="WP_075765980.1">
    <property type="nucleotide sequence ID" value="NZ_MJIL01000085.1"/>
</dbReference>
<dbReference type="CDD" id="cd06583">
    <property type="entry name" value="PGRP"/>
    <property type="match status" value="1"/>
</dbReference>
<proteinExistence type="predicted"/>
<keyword evidence="4" id="KW-0961">Cell wall biogenesis/degradation</keyword>
<dbReference type="OrthoDB" id="9794842at2"/>
<gene>
    <name evidence="6" type="ORF">BIT28_19450</name>
</gene>
<comment type="caution">
    <text evidence="6">The sequence shown here is derived from an EMBL/GenBank/DDBJ whole genome shotgun (WGS) entry which is preliminary data.</text>
</comment>
<dbReference type="InterPro" id="IPR036505">
    <property type="entry name" value="Amidase/PGRP_sf"/>
</dbReference>
<evidence type="ECO:0000256" key="4">
    <source>
        <dbReference type="ARBA" id="ARBA00023316"/>
    </source>
</evidence>
<evidence type="ECO:0000259" key="5">
    <source>
        <dbReference type="SMART" id="SM00644"/>
    </source>
</evidence>
<evidence type="ECO:0000256" key="1">
    <source>
        <dbReference type="ARBA" id="ARBA00001561"/>
    </source>
</evidence>
<evidence type="ECO:0000313" key="6">
    <source>
        <dbReference type="EMBL" id="OLQ74063.1"/>
    </source>
</evidence>
<dbReference type="InterPro" id="IPR002502">
    <property type="entry name" value="Amidase_domain"/>
</dbReference>
<evidence type="ECO:0000256" key="2">
    <source>
        <dbReference type="ARBA" id="ARBA00011901"/>
    </source>
</evidence>
<dbReference type="PANTHER" id="PTHR30417:SF1">
    <property type="entry name" value="N-ACETYLMURAMOYL-L-ALANINE AMIDASE AMID"/>
    <property type="match status" value="1"/>
</dbReference>
<dbReference type="GO" id="GO:0071555">
    <property type="term" value="P:cell wall organization"/>
    <property type="evidence" value="ECO:0007669"/>
    <property type="project" value="UniProtKB-KW"/>
</dbReference>
<dbReference type="PANTHER" id="PTHR30417">
    <property type="entry name" value="N-ACETYLMURAMOYL-L-ALANINE AMIDASE AMID"/>
    <property type="match status" value="1"/>
</dbReference>
<dbReference type="Pfam" id="PF01510">
    <property type="entry name" value="Amidase_2"/>
    <property type="match status" value="1"/>
</dbReference>
<dbReference type="Gene3D" id="2.30.30.40">
    <property type="entry name" value="SH3 Domains"/>
    <property type="match status" value="1"/>
</dbReference>
<dbReference type="Proteomes" id="UP000186905">
    <property type="component" value="Unassembled WGS sequence"/>
</dbReference>
<dbReference type="Gene3D" id="3.40.80.10">
    <property type="entry name" value="Peptidoglycan recognition protein-like"/>
    <property type="match status" value="1"/>
</dbReference>
<dbReference type="GO" id="GO:0008745">
    <property type="term" value="F:N-acetylmuramoyl-L-alanine amidase activity"/>
    <property type="evidence" value="ECO:0007669"/>
    <property type="project" value="UniProtKB-EC"/>
</dbReference>
<dbReference type="SMART" id="SM00644">
    <property type="entry name" value="Ami_2"/>
    <property type="match status" value="1"/>
</dbReference>
<keyword evidence="3" id="KW-0378">Hydrolase</keyword>
<organism evidence="6 7">
    <name type="scientific">Photobacterium proteolyticum</name>
    <dbReference type="NCBI Taxonomy" id="1903952"/>
    <lineage>
        <taxon>Bacteria</taxon>
        <taxon>Pseudomonadati</taxon>
        <taxon>Pseudomonadota</taxon>
        <taxon>Gammaproteobacteria</taxon>
        <taxon>Vibrionales</taxon>
        <taxon>Vibrionaceae</taxon>
        <taxon>Photobacterium</taxon>
    </lineage>
</organism>
<dbReference type="GO" id="GO:0009254">
    <property type="term" value="P:peptidoglycan turnover"/>
    <property type="evidence" value="ECO:0007669"/>
    <property type="project" value="TreeGrafter"/>
</dbReference>